<protein>
    <submittedName>
        <fullName evidence="3">Uncharacterized protein</fullName>
    </submittedName>
</protein>
<reference evidence="4 5" key="2">
    <citation type="submission" date="2024-05" db="EMBL/GenBank/DDBJ databases">
        <authorList>
            <person name="Chen Y."/>
            <person name="Shah S."/>
            <person name="Dougan E. K."/>
            <person name="Thang M."/>
            <person name="Chan C."/>
        </authorList>
    </citation>
    <scope>NUCLEOTIDE SEQUENCE [LARGE SCALE GENOMIC DNA]</scope>
</reference>
<feature type="compositionally biased region" description="Basic and acidic residues" evidence="2">
    <location>
        <begin position="246"/>
        <end position="291"/>
    </location>
</feature>
<dbReference type="Proteomes" id="UP001152797">
    <property type="component" value="Unassembled WGS sequence"/>
</dbReference>
<feature type="region of interest" description="Disordered" evidence="2">
    <location>
        <begin position="161"/>
        <end position="291"/>
    </location>
</feature>
<evidence type="ECO:0000313" key="5">
    <source>
        <dbReference type="Proteomes" id="UP001152797"/>
    </source>
</evidence>
<organism evidence="3">
    <name type="scientific">Cladocopium goreaui</name>
    <dbReference type="NCBI Taxonomy" id="2562237"/>
    <lineage>
        <taxon>Eukaryota</taxon>
        <taxon>Sar</taxon>
        <taxon>Alveolata</taxon>
        <taxon>Dinophyceae</taxon>
        <taxon>Suessiales</taxon>
        <taxon>Symbiodiniaceae</taxon>
        <taxon>Cladocopium</taxon>
    </lineage>
</organism>
<feature type="compositionally biased region" description="Acidic residues" evidence="2">
    <location>
        <begin position="164"/>
        <end position="176"/>
    </location>
</feature>
<dbReference type="AlphaFoldDB" id="A0A9P1DR90"/>
<feature type="region of interest" description="Disordered" evidence="2">
    <location>
        <begin position="71"/>
        <end position="119"/>
    </location>
</feature>
<evidence type="ECO:0000256" key="1">
    <source>
        <dbReference type="SAM" id="Coils"/>
    </source>
</evidence>
<proteinExistence type="predicted"/>
<comment type="caution">
    <text evidence="3">The sequence shown here is derived from an EMBL/GenBank/DDBJ whole genome shotgun (WGS) entry which is preliminary data.</text>
</comment>
<evidence type="ECO:0000256" key="2">
    <source>
        <dbReference type="SAM" id="MobiDB-lite"/>
    </source>
</evidence>
<name>A0A9P1DR90_9DINO</name>
<feature type="compositionally biased region" description="Polar residues" evidence="2">
    <location>
        <begin position="187"/>
        <end position="197"/>
    </location>
</feature>
<feature type="coiled-coil region" evidence="1">
    <location>
        <begin position="308"/>
        <end position="338"/>
    </location>
</feature>
<accession>A0A9P1DR90</accession>
<feature type="compositionally biased region" description="Basic and acidic residues" evidence="2">
    <location>
        <begin position="222"/>
        <end position="239"/>
    </location>
</feature>
<evidence type="ECO:0000313" key="4">
    <source>
        <dbReference type="EMBL" id="CAL4802261.1"/>
    </source>
</evidence>
<evidence type="ECO:0000313" key="3">
    <source>
        <dbReference type="EMBL" id="CAI4014949.1"/>
    </source>
</evidence>
<dbReference type="EMBL" id="CAMXCT020006509">
    <property type="protein sequence ID" value="CAL1168324.1"/>
    <property type="molecule type" value="Genomic_DNA"/>
</dbReference>
<feature type="compositionally biased region" description="Basic and acidic residues" evidence="2">
    <location>
        <begin position="203"/>
        <end position="212"/>
    </location>
</feature>
<dbReference type="EMBL" id="CAMXCT010006509">
    <property type="protein sequence ID" value="CAI4014949.1"/>
    <property type="molecule type" value="Genomic_DNA"/>
</dbReference>
<feature type="region of interest" description="Disordered" evidence="2">
    <location>
        <begin position="340"/>
        <end position="379"/>
    </location>
</feature>
<dbReference type="EMBL" id="CAMXCT030006509">
    <property type="protein sequence ID" value="CAL4802261.1"/>
    <property type="molecule type" value="Genomic_DNA"/>
</dbReference>
<gene>
    <name evidence="3" type="ORF">C1SCF055_LOCUS39808</name>
</gene>
<keyword evidence="5" id="KW-1185">Reference proteome</keyword>
<reference evidence="3" key="1">
    <citation type="submission" date="2022-10" db="EMBL/GenBank/DDBJ databases">
        <authorList>
            <person name="Chen Y."/>
            <person name="Dougan E. K."/>
            <person name="Chan C."/>
            <person name="Rhodes N."/>
            <person name="Thang M."/>
        </authorList>
    </citation>
    <scope>NUCLEOTIDE SEQUENCE</scope>
</reference>
<keyword evidence="1" id="KW-0175">Coiled coil</keyword>
<sequence>MTCQDGKWVWIRNGQRIAIDIGRWWYLHHYHGWMSKSQLEELRQENYNGKKKWTKHEDNGKKKWTKHEEWEFEDVEEETAPPWLPAARRPAKQPPKALETKANVPEPARPPSATCRAAGKAQPMPANRCVAKAVPVQPKKGPVVVPPRFLDGCPIKEKQMQACEEAESEGEWEPYELESHCDADESSPGSNRTNNKQKAAGPRKVENEEIVKARIRKAAAQKAKDFMESKQFTHADGHSKQVQKHPNKDTQEVPAKELQKKQQKKAVDAKKITGSKEDKSNRTTEADAKKRKVDEINEKIKLHTSDKTKDASKEVKDLEEAQKALKQAMAKNESRLLELRKATAQPRPLAKARAGGKVDTTTESGDPTCAKPAVPRPAA</sequence>